<feature type="transmembrane region" description="Helical" evidence="8">
    <location>
        <begin position="49"/>
        <end position="68"/>
    </location>
</feature>
<dbReference type="Pfam" id="PF03734">
    <property type="entry name" value="YkuD"/>
    <property type="match status" value="1"/>
</dbReference>
<keyword evidence="8" id="KW-1133">Transmembrane helix</keyword>
<sequence length="224" mass="24781">MPPALPIRQLLLKLCSDFTDHVRLVKAPIICEKRADTDLFKASTMFKKTLFAVVLIAIALFGYTKVMARISLAEPPLAAPSEQQADAIRVEKANRQMTLLRDGRTIGTYRISLGSNGDGGHKQREGDEKTPEGHYVIDWRNPRSMAHLSLHISYPNENDKQAAAAAGHAPGGNIMIHGLPNGWGWLKSAHRLWDWTDGCIAVTDAEMRDIWARVPTGTPIEILP</sequence>
<dbReference type="InterPro" id="IPR038063">
    <property type="entry name" value="Transpep_catalytic_dom"/>
</dbReference>
<evidence type="ECO:0000256" key="8">
    <source>
        <dbReference type="SAM" id="Phobius"/>
    </source>
</evidence>
<dbReference type="PANTHER" id="PTHR36699">
    <property type="entry name" value="LD-TRANSPEPTIDASE"/>
    <property type="match status" value="1"/>
</dbReference>
<dbReference type="AlphaFoldDB" id="C4WIP8"/>
<evidence type="ECO:0000313" key="11">
    <source>
        <dbReference type="Proteomes" id="UP000004386"/>
    </source>
</evidence>
<dbReference type="GO" id="GO:0071555">
    <property type="term" value="P:cell wall organization"/>
    <property type="evidence" value="ECO:0007669"/>
    <property type="project" value="UniProtKB-UniRule"/>
</dbReference>
<evidence type="ECO:0000256" key="1">
    <source>
        <dbReference type="ARBA" id="ARBA00004752"/>
    </source>
</evidence>
<evidence type="ECO:0000256" key="4">
    <source>
        <dbReference type="ARBA" id="ARBA00022960"/>
    </source>
</evidence>
<organism evidence="10 11">
    <name type="scientific">Brucella intermedia LMG 3301</name>
    <dbReference type="NCBI Taxonomy" id="641118"/>
    <lineage>
        <taxon>Bacteria</taxon>
        <taxon>Pseudomonadati</taxon>
        <taxon>Pseudomonadota</taxon>
        <taxon>Alphaproteobacteria</taxon>
        <taxon>Hyphomicrobiales</taxon>
        <taxon>Brucellaceae</taxon>
        <taxon>Brucella/Ochrobactrum group</taxon>
        <taxon>Brucella</taxon>
    </lineage>
</organism>
<evidence type="ECO:0000256" key="2">
    <source>
        <dbReference type="ARBA" id="ARBA00005992"/>
    </source>
</evidence>
<dbReference type="CDD" id="cd16913">
    <property type="entry name" value="YkuD_like"/>
    <property type="match status" value="1"/>
</dbReference>
<evidence type="ECO:0000256" key="7">
    <source>
        <dbReference type="PROSITE-ProRule" id="PRU01373"/>
    </source>
</evidence>
<feature type="domain" description="L,D-TPase catalytic" evidence="9">
    <location>
        <begin position="86"/>
        <end position="223"/>
    </location>
</feature>
<dbReference type="SUPFAM" id="SSF141523">
    <property type="entry name" value="L,D-transpeptidase catalytic domain-like"/>
    <property type="match status" value="1"/>
</dbReference>
<evidence type="ECO:0000256" key="3">
    <source>
        <dbReference type="ARBA" id="ARBA00022679"/>
    </source>
</evidence>
<dbReference type="GO" id="GO:0016740">
    <property type="term" value="F:transferase activity"/>
    <property type="evidence" value="ECO:0007669"/>
    <property type="project" value="UniProtKB-KW"/>
</dbReference>
<dbReference type="Gene3D" id="2.40.440.10">
    <property type="entry name" value="L,D-transpeptidase catalytic domain-like"/>
    <property type="match status" value="1"/>
</dbReference>
<dbReference type="HOGENOM" id="CLU_102842_0_0_5"/>
<dbReference type="GO" id="GO:0008360">
    <property type="term" value="P:regulation of cell shape"/>
    <property type="evidence" value="ECO:0007669"/>
    <property type="project" value="UniProtKB-UniRule"/>
</dbReference>
<evidence type="ECO:0000256" key="5">
    <source>
        <dbReference type="ARBA" id="ARBA00022984"/>
    </source>
</evidence>
<dbReference type="PROSITE" id="PS52029">
    <property type="entry name" value="LD_TPASE"/>
    <property type="match status" value="1"/>
</dbReference>
<keyword evidence="6 7" id="KW-0961">Cell wall biogenesis/degradation</keyword>
<keyword evidence="5 7" id="KW-0573">Peptidoglycan synthesis</keyword>
<proteinExistence type="inferred from homology"/>
<dbReference type="InterPro" id="IPR005490">
    <property type="entry name" value="LD_TPept_cat_dom"/>
</dbReference>
<evidence type="ECO:0000256" key="6">
    <source>
        <dbReference type="ARBA" id="ARBA00023316"/>
    </source>
</evidence>
<dbReference type="GO" id="GO:0004180">
    <property type="term" value="F:carboxypeptidase activity"/>
    <property type="evidence" value="ECO:0007669"/>
    <property type="project" value="UniProtKB-ARBA"/>
</dbReference>
<keyword evidence="4 7" id="KW-0133">Cell shape</keyword>
<keyword evidence="3" id="KW-0808">Transferase</keyword>
<comment type="similarity">
    <text evidence="2">Belongs to the YkuD family.</text>
</comment>
<name>C4WIP8_9HYPH</name>
<dbReference type="Proteomes" id="UP000004386">
    <property type="component" value="Unassembled WGS sequence"/>
</dbReference>
<comment type="pathway">
    <text evidence="1 7">Cell wall biogenesis; peptidoglycan biosynthesis.</text>
</comment>
<keyword evidence="8" id="KW-0472">Membrane</keyword>
<reference evidence="10 11" key="1">
    <citation type="submission" date="2009-05" db="EMBL/GenBank/DDBJ databases">
        <authorList>
            <person name="Setubal J.C."/>
            <person name="Boyle S."/>
            <person name="Crasta O.R."/>
            <person name="Gillespie J.J."/>
            <person name="Kenyon R.W."/>
            <person name="Lu J."/>
            <person name="Mane S."/>
            <person name="Nagrani S."/>
            <person name="Shallom J.M."/>
            <person name="Shallom S."/>
            <person name="Shukla M."/>
            <person name="Snyder E.E."/>
            <person name="Sobral B.W."/>
            <person name="Wattam A.R."/>
            <person name="Will R."/>
            <person name="Williams K."/>
            <person name="Yoo H."/>
            <person name="Munk C."/>
            <person name="Tapia R."/>
            <person name="Green L."/>
            <person name="Rogers Y."/>
            <person name="Detter J.C."/>
            <person name="Bruce D."/>
            <person name="Brettin T.S."/>
            <person name="Tsolis R."/>
        </authorList>
    </citation>
    <scope>NUCLEOTIDE SEQUENCE [LARGE SCALE GENOMIC DNA]</scope>
    <source>
        <strain evidence="10 11">LMG 3301</strain>
    </source>
</reference>
<comment type="caution">
    <text evidence="10">The sequence shown here is derived from an EMBL/GenBank/DDBJ whole genome shotgun (WGS) entry which is preliminary data.</text>
</comment>
<dbReference type="UniPathway" id="UPA00219"/>
<evidence type="ECO:0000259" key="9">
    <source>
        <dbReference type="PROSITE" id="PS52029"/>
    </source>
</evidence>
<protein>
    <recommendedName>
        <fullName evidence="9">L,D-TPase catalytic domain-containing protein</fullName>
    </recommendedName>
</protein>
<accession>C4WIP8</accession>
<feature type="active site" description="Proton donor/acceptor" evidence="7">
    <location>
        <position position="177"/>
    </location>
</feature>
<gene>
    <name evidence="10" type="ORF">OINT_1000435</name>
</gene>
<dbReference type="EMBL" id="ACQA01000001">
    <property type="protein sequence ID" value="EEQ95089.1"/>
    <property type="molecule type" value="Genomic_DNA"/>
</dbReference>
<dbReference type="PANTHER" id="PTHR36699:SF1">
    <property type="entry name" value="L,D-TRANSPEPTIDASE YAFK-RELATED"/>
    <property type="match status" value="1"/>
</dbReference>
<feature type="active site" description="Nucleophile" evidence="7">
    <location>
        <position position="199"/>
    </location>
</feature>
<keyword evidence="8" id="KW-0812">Transmembrane</keyword>
<dbReference type="GO" id="GO:0009252">
    <property type="term" value="P:peptidoglycan biosynthetic process"/>
    <property type="evidence" value="ECO:0007669"/>
    <property type="project" value="UniProtKB-UniPathway"/>
</dbReference>
<evidence type="ECO:0000313" key="10">
    <source>
        <dbReference type="EMBL" id="EEQ95089.1"/>
    </source>
</evidence>